<dbReference type="AlphaFoldDB" id="A0A819L1V2"/>
<gene>
    <name evidence="3" type="ORF">OVN521_LOCUS12401</name>
    <name evidence="2" type="ORF">UXM345_LOCUS11415</name>
</gene>
<organism evidence="3 4">
    <name type="scientific">Rotaria magnacalcarata</name>
    <dbReference type="NCBI Taxonomy" id="392030"/>
    <lineage>
        <taxon>Eukaryota</taxon>
        <taxon>Metazoa</taxon>
        <taxon>Spiralia</taxon>
        <taxon>Gnathifera</taxon>
        <taxon>Rotifera</taxon>
        <taxon>Eurotatoria</taxon>
        <taxon>Bdelloidea</taxon>
        <taxon>Philodinida</taxon>
        <taxon>Philodinidae</taxon>
        <taxon>Rotaria</taxon>
    </lineage>
</organism>
<dbReference type="PANTHER" id="PTHR47079:SF1">
    <property type="entry name" value="REGULATOR OF G-PROTEIN SIGNALING PROTEIN-LIKE"/>
    <property type="match status" value="1"/>
</dbReference>
<sequence length="1062" mass="124322">MIINDIQQQQYPNFYQTDQVLNEQIHLQNTNDSVGNPQNTILANIQDKTFHRIFENSKNLFNDIFNHPLLIDYFNVYLSLPIFGQRVLCHRRTLQLDFDPPLIRKHPIYEEGKEWLINCRFNNYIRTDIYIESLLGLLLIQVDEMKESPSISHRFIHSKEPAIKEEPLLFSTVTDVRQFYQFLRSTSGIKYWNFFIDSMRLLQSRPNRIDISYLNFINKYYSRHHEFCSIKVDFGNSPMPDSSTPDSTWFQMAINAMNQLRVYWLSRYLNRLHRSEKPPTTMESKSKPAEKMIKQSTENNIVTPINHTSQADVITEESRPGQYICVQPSKQHKSQDDVDESNDNNNKQLIDTDSKLKCERPPYSISDRSIEDYATDANIELFYRILVSDSLAGSPFLEYISQTASKTDTISLHTCIHCIVDAEILLSIPSGKLKEKILQQFIFRYFEVTAIEAFPNRIFDNIEQERNELIQELIRNNDTNEYFLFWKLVLKITKFLIPHYLNYIKFDRLRFLIKGKFLSDNSIIDDLHHLLPSINFDALVSNRQNVEQNNLNKNHTQEMDILSRTRPTNCHEQHQHDLLKSYIKKYYHTTEKQINTDERCEFRPGERFPPLTDHELEQELRGFCTKLEQETIETILGKSFDIRITPQQTSITTFIGDPVSNSKIKQTLTSNENLKLNLIEAFTHEIINSGLEIFEIDRFISNIMDETLQRIQLNSIKSDSSSSSSSSSSSVYEDAFVTDSSSRTTLSQVITKDINTNAFVTSNSESELIRLEKPIERKILSTHGSYFINSPNTIKHTDSFISQSNSLPITSIDPIIYTNLRSINEFSFHQQCDSFAPSYRGVIKELTIDNIGIGHLHIDLTKTNIISNKDNILKLNNNKIKLYKNNHVEFLLANIKSYNIYMAEQELYLCLDNFKLRHDSSKINMQQFDEKENYFYESIKFAQKDESSEINNSVTDNNLLYLQNNNEKNLLEFIQNEIHNHQWPLHEYIGVQGQRAWRALKLAADISNFDDGFMLNYHNDLDWISTDNNYGSFNQRTSLIVRNLEQRIAKQKLSNHKNNYFQ</sequence>
<reference evidence="3" key="1">
    <citation type="submission" date="2021-02" db="EMBL/GenBank/DDBJ databases">
        <authorList>
            <person name="Nowell W R."/>
        </authorList>
    </citation>
    <scope>NUCLEOTIDE SEQUENCE</scope>
</reference>
<evidence type="ECO:0000313" key="2">
    <source>
        <dbReference type="EMBL" id="CAF3917194.1"/>
    </source>
</evidence>
<name>A0A819L1V2_9BILA</name>
<protein>
    <submittedName>
        <fullName evidence="3">Uncharacterized protein</fullName>
    </submittedName>
</protein>
<comment type="caution">
    <text evidence="3">The sequence shown here is derived from an EMBL/GenBank/DDBJ whole genome shotgun (WGS) entry which is preliminary data.</text>
</comment>
<keyword evidence="4" id="KW-1185">Reference proteome</keyword>
<accession>A0A819L1V2</accession>
<evidence type="ECO:0000256" key="1">
    <source>
        <dbReference type="SAM" id="MobiDB-lite"/>
    </source>
</evidence>
<evidence type="ECO:0000313" key="3">
    <source>
        <dbReference type="EMBL" id="CAF3953729.1"/>
    </source>
</evidence>
<dbReference type="InterPro" id="IPR053282">
    <property type="entry name" value="RGS_domain-containing"/>
</dbReference>
<evidence type="ECO:0000313" key="4">
    <source>
        <dbReference type="Proteomes" id="UP000663866"/>
    </source>
</evidence>
<feature type="region of interest" description="Disordered" evidence="1">
    <location>
        <begin position="328"/>
        <end position="353"/>
    </location>
</feature>
<dbReference type="Proteomes" id="UP000663866">
    <property type="component" value="Unassembled WGS sequence"/>
</dbReference>
<dbReference type="Proteomes" id="UP000663842">
    <property type="component" value="Unassembled WGS sequence"/>
</dbReference>
<dbReference type="PANTHER" id="PTHR47079">
    <property type="entry name" value="REGULATOR OF G-PROTEIN SIGNALING PROTEIN-LIKE"/>
    <property type="match status" value="1"/>
</dbReference>
<dbReference type="EMBL" id="CAJOBG010001730">
    <property type="protein sequence ID" value="CAF3953729.1"/>
    <property type="molecule type" value="Genomic_DNA"/>
</dbReference>
<proteinExistence type="predicted"/>
<dbReference type="EMBL" id="CAJOBF010001135">
    <property type="protein sequence ID" value="CAF3917194.1"/>
    <property type="molecule type" value="Genomic_DNA"/>
</dbReference>